<feature type="transmembrane region" description="Helical" evidence="1">
    <location>
        <begin position="190"/>
        <end position="211"/>
    </location>
</feature>
<keyword evidence="1" id="KW-0812">Transmembrane</keyword>
<organism evidence="2 3">
    <name type="scientific">Methanobrevibacter millerae</name>
    <dbReference type="NCBI Taxonomy" id="230361"/>
    <lineage>
        <taxon>Archaea</taxon>
        <taxon>Methanobacteriati</taxon>
        <taxon>Methanobacteriota</taxon>
        <taxon>Methanomada group</taxon>
        <taxon>Methanobacteria</taxon>
        <taxon>Methanobacteriales</taxon>
        <taxon>Methanobacteriaceae</taxon>
        <taxon>Methanobrevibacter</taxon>
    </lineage>
</organism>
<feature type="transmembrane region" description="Helical" evidence="1">
    <location>
        <begin position="135"/>
        <end position="156"/>
    </location>
</feature>
<keyword evidence="1" id="KW-1133">Transmembrane helix</keyword>
<evidence type="ECO:0000313" key="3">
    <source>
        <dbReference type="Proteomes" id="UP000713479"/>
    </source>
</evidence>
<dbReference type="Pfam" id="PF13197">
    <property type="entry name" value="DUF4013"/>
    <property type="match status" value="1"/>
</dbReference>
<keyword evidence="1" id="KW-0472">Membrane</keyword>
<feature type="transmembrane region" description="Helical" evidence="1">
    <location>
        <begin position="217"/>
        <end position="239"/>
    </location>
</feature>
<feature type="transmembrane region" description="Helical" evidence="1">
    <location>
        <begin position="21"/>
        <end position="38"/>
    </location>
</feature>
<feature type="transmembrane region" description="Helical" evidence="1">
    <location>
        <begin position="94"/>
        <end position="115"/>
    </location>
</feature>
<feature type="transmembrane region" description="Helical" evidence="1">
    <location>
        <begin position="44"/>
        <end position="65"/>
    </location>
</feature>
<reference evidence="2" key="1">
    <citation type="submission" date="2019-04" db="EMBL/GenBank/DDBJ databases">
        <title>Evolution of Biomass-Degrading Anaerobic Consortia Revealed by Metagenomics.</title>
        <authorList>
            <person name="Peng X."/>
        </authorList>
    </citation>
    <scope>NUCLEOTIDE SEQUENCE</scope>
    <source>
        <strain evidence="2">SIG13</strain>
    </source>
</reference>
<accession>A0A8T3VFS6</accession>
<dbReference type="EMBL" id="SUTF01000003">
    <property type="protein sequence ID" value="MBE6510103.1"/>
    <property type="molecule type" value="Genomic_DNA"/>
</dbReference>
<name>A0A8T3VFS6_9EURY</name>
<dbReference type="Proteomes" id="UP000713479">
    <property type="component" value="Unassembled WGS sequence"/>
</dbReference>
<comment type="caution">
    <text evidence="2">The sequence shown here is derived from an EMBL/GenBank/DDBJ whole genome shotgun (WGS) entry which is preliminary data.</text>
</comment>
<protein>
    <submittedName>
        <fullName evidence="2">DUF4013 domain-containing protein</fullName>
    </submittedName>
</protein>
<gene>
    <name evidence="2" type="ORF">E7Z74_02355</name>
</gene>
<dbReference type="InterPro" id="IPR025098">
    <property type="entry name" value="DUF4013"/>
</dbReference>
<sequence length="265" mass="29766">MDLSKIVLNSFKYPFRNIKKLPVLCLLFVFIAIIPIGLIANNNYITAIGVVAFFLFILLVPGYFLSMIKLGSNQSAMLPSFNLVSNIYDSIRVLFLRIVYMIVPAALFLTALMVFGPTSRNLINDLRILEFLATMGLVFVLILIVYLIFEFLLFFAKARLAYFNSLPEALKINKVIQDIRNIGIVNIIKWLVVMAILLNAVTFVSSFVLSIPYVGFLIYGGIVIPIIESIANYSVGLLYSNIARSYDNSNVNRIGKGNKKTIQLK</sequence>
<evidence type="ECO:0000313" key="2">
    <source>
        <dbReference type="EMBL" id="MBE6510103.1"/>
    </source>
</evidence>
<proteinExistence type="predicted"/>
<dbReference type="AlphaFoldDB" id="A0A8T3VFS6"/>
<evidence type="ECO:0000256" key="1">
    <source>
        <dbReference type="SAM" id="Phobius"/>
    </source>
</evidence>